<dbReference type="AlphaFoldDB" id="A0A182WNN4"/>
<keyword evidence="1" id="KW-1133">Transmembrane helix</keyword>
<dbReference type="EnsemblMetazoa" id="AMIN014316-RA">
    <property type="protein sequence ID" value="AMIN014316-PA"/>
    <property type="gene ID" value="AMIN014316"/>
</dbReference>
<evidence type="ECO:0000313" key="2">
    <source>
        <dbReference type="EnsemblMetazoa" id="AMIN014316-PA"/>
    </source>
</evidence>
<dbReference type="Proteomes" id="UP000075920">
    <property type="component" value="Unassembled WGS sequence"/>
</dbReference>
<protein>
    <submittedName>
        <fullName evidence="2">Uncharacterized protein</fullName>
    </submittedName>
</protein>
<reference evidence="2" key="2">
    <citation type="submission" date="2020-05" db="UniProtKB">
        <authorList>
            <consortium name="EnsemblMetazoa"/>
        </authorList>
    </citation>
    <scope>IDENTIFICATION</scope>
    <source>
        <strain evidence="2">MINIMUS1</strain>
    </source>
</reference>
<sequence>MRLRPCGSRAHYFGLSVRPSSPFAATVITVTVVAVVIGVRRTSSAISE</sequence>
<evidence type="ECO:0000313" key="3">
    <source>
        <dbReference type="Proteomes" id="UP000075920"/>
    </source>
</evidence>
<dbReference type="VEuPathDB" id="VectorBase:AMIN014316"/>
<accession>A0A182WNN4</accession>
<keyword evidence="1" id="KW-0812">Transmembrane</keyword>
<keyword evidence="3" id="KW-1185">Reference proteome</keyword>
<feature type="transmembrane region" description="Helical" evidence="1">
    <location>
        <begin position="20"/>
        <end position="39"/>
    </location>
</feature>
<organism evidence="2 3">
    <name type="scientific">Anopheles minimus</name>
    <dbReference type="NCBI Taxonomy" id="112268"/>
    <lineage>
        <taxon>Eukaryota</taxon>
        <taxon>Metazoa</taxon>
        <taxon>Ecdysozoa</taxon>
        <taxon>Arthropoda</taxon>
        <taxon>Hexapoda</taxon>
        <taxon>Insecta</taxon>
        <taxon>Pterygota</taxon>
        <taxon>Neoptera</taxon>
        <taxon>Endopterygota</taxon>
        <taxon>Diptera</taxon>
        <taxon>Nematocera</taxon>
        <taxon>Culicoidea</taxon>
        <taxon>Culicidae</taxon>
        <taxon>Anophelinae</taxon>
        <taxon>Anopheles</taxon>
    </lineage>
</organism>
<evidence type="ECO:0000256" key="1">
    <source>
        <dbReference type="SAM" id="Phobius"/>
    </source>
</evidence>
<reference evidence="3" key="1">
    <citation type="submission" date="2013-03" db="EMBL/GenBank/DDBJ databases">
        <title>The Genome Sequence of Anopheles minimus MINIMUS1.</title>
        <authorList>
            <consortium name="The Broad Institute Genomics Platform"/>
            <person name="Neafsey D.E."/>
            <person name="Walton C."/>
            <person name="Walker B."/>
            <person name="Young S.K."/>
            <person name="Zeng Q."/>
            <person name="Gargeya S."/>
            <person name="Fitzgerald M."/>
            <person name="Haas B."/>
            <person name="Abouelleil A."/>
            <person name="Allen A.W."/>
            <person name="Alvarado L."/>
            <person name="Arachchi H.M."/>
            <person name="Berlin A.M."/>
            <person name="Chapman S.B."/>
            <person name="Gainer-Dewar J."/>
            <person name="Goldberg J."/>
            <person name="Griggs A."/>
            <person name="Gujja S."/>
            <person name="Hansen M."/>
            <person name="Howarth C."/>
            <person name="Imamovic A."/>
            <person name="Ireland A."/>
            <person name="Larimer J."/>
            <person name="McCowan C."/>
            <person name="Murphy C."/>
            <person name="Pearson M."/>
            <person name="Poon T.W."/>
            <person name="Priest M."/>
            <person name="Roberts A."/>
            <person name="Saif S."/>
            <person name="Shea T."/>
            <person name="Sisk P."/>
            <person name="Sykes S."/>
            <person name="Wortman J."/>
            <person name="Nusbaum C."/>
            <person name="Birren B."/>
        </authorList>
    </citation>
    <scope>NUCLEOTIDE SEQUENCE [LARGE SCALE GENOMIC DNA]</scope>
    <source>
        <strain evidence="3">MINIMUS1</strain>
    </source>
</reference>
<name>A0A182WNN4_9DIPT</name>
<proteinExistence type="predicted"/>
<keyword evidence="1" id="KW-0472">Membrane</keyword>